<dbReference type="EMBL" id="BK015276">
    <property type="protein sequence ID" value="DAD99160.1"/>
    <property type="molecule type" value="Genomic_DNA"/>
</dbReference>
<name>A0A8S5NY84_9CAUD</name>
<evidence type="ECO:0000313" key="1">
    <source>
        <dbReference type="EMBL" id="DAD99160.1"/>
    </source>
</evidence>
<sequence>MECLEEYEEKQLIEKAVEYLQPVKLIDVQIASIKEEINQLRANLTSIGAIDYSKDRVTGGGTPQGLEGSVARFIDTVAERDKRIDELSELKCDAITLIDSLDEKLGAVILRYEYILNTTTEDAYKMIGNYSTKQAKRYKQRALIECGEKLSANVRKCPQMSV</sequence>
<reference evidence="1" key="1">
    <citation type="journal article" date="2021" name="Proc. Natl. Acad. Sci. U.S.A.">
        <title>A Catalog of Tens of Thousands of Viruses from Human Metagenomes Reveals Hidden Associations with Chronic Diseases.</title>
        <authorList>
            <person name="Tisza M.J."/>
            <person name="Buck C.B."/>
        </authorList>
    </citation>
    <scope>NUCLEOTIDE SEQUENCE</scope>
    <source>
        <strain evidence="1">Ct8eG6</strain>
    </source>
</reference>
<evidence type="ECO:0008006" key="2">
    <source>
        <dbReference type="Google" id="ProtNLM"/>
    </source>
</evidence>
<accession>A0A8S5NY84</accession>
<organism evidence="1">
    <name type="scientific">Podoviridae sp. ct8eG6</name>
    <dbReference type="NCBI Taxonomy" id="2825223"/>
    <lineage>
        <taxon>Viruses</taxon>
        <taxon>Duplodnaviria</taxon>
        <taxon>Heunggongvirae</taxon>
        <taxon>Uroviricota</taxon>
        <taxon>Caudoviricetes</taxon>
    </lineage>
</organism>
<proteinExistence type="predicted"/>
<protein>
    <recommendedName>
        <fullName evidence="2">DUF1492 domain-containing protein</fullName>
    </recommendedName>
</protein>